<dbReference type="Gene3D" id="1.10.10.10">
    <property type="entry name" value="Winged helix-like DNA-binding domain superfamily/Winged helix DNA-binding domain"/>
    <property type="match status" value="1"/>
</dbReference>
<comment type="similarity">
    <text evidence="1">Belongs to the sigma-70 factor family. ECF subfamily.</text>
</comment>
<proteinExistence type="inferred from homology"/>
<dbReference type="EMBL" id="FOOE01000023">
    <property type="protein sequence ID" value="SFG06238.1"/>
    <property type="molecule type" value="Genomic_DNA"/>
</dbReference>
<dbReference type="InterPro" id="IPR014284">
    <property type="entry name" value="RNA_pol_sigma-70_dom"/>
</dbReference>
<keyword evidence="4" id="KW-0804">Transcription</keyword>
<accession>A0A1I2NR92</accession>
<dbReference type="OrthoDB" id="9782703at2"/>
<evidence type="ECO:0000313" key="7">
    <source>
        <dbReference type="EMBL" id="PWL53985.1"/>
    </source>
</evidence>
<evidence type="ECO:0000259" key="5">
    <source>
        <dbReference type="Pfam" id="PF04542"/>
    </source>
</evidence>
<keyword evidence="3" id="KW-0731">Sigma factor</keyword>
<dbReference type="InterPro" id="IPR014300">
    <property type="entry name" value="RNA_pol_sigma-V"/>
</dbReference>
<name>A0A1I2NR92_9CLOT</name>
<dbReference type="GeneID" id="90543436"/>
<dbReference type="InterPro" id="IPR036388">
    <property type="entry name" value="WH-like_DNA-bd_sf"/>
</dbReference>
<evidence type="ECO:0000313" key="9">
    <source>
        <dbReference type="Proteomes" id="UP000182135"/>
    </source>
</evidence>
<evidence type="ECO:0000313" key="10">
    <source>
        <dbReference type="Proteomes" id="UP000246114"/>
    </source>
</evidence>
<dbReference type="InterPro" id="IPR007627">
    <property type="entry name" value="RNA_pol_sigma70_r2"/>
</dbReference>
<dbReference type="NCBIfam" id="TIGR02937">
    <property type="entry name" value="sigma70-ECF"/>
    <property type="match status" value="1"/>
</dbReference>
<dbReference type="RefSeq" id="WP_027638802.1">
    <property type="nucleotide sequence ID" value="NZ_BAAACD010000023.1"/>
</dbReference>
<dbReference type="GO" id="GO:0006352">
    <property type="term" value="P:DNA-templated transcription initiation"/>
    <property type="evidence" value="ECO:0007669"/>
    <property type="project" value="InterPro"/>
</dbReference>
<dbReference type="Pfam" id="PF04542">
    <property type="entry name" value="Sigma70_r2"/>
    <property type="match status" value="1"/>
</dbReference>
<evidence type="ECO:0000256" key="3">
    <source>
        <dbReference type="ARBA" id="ARBA00023082"/>
    </source>
</evidence>
<dbReference type="Proteomes" id="UP000246114">
    <property type="component" value="Unassembled WGS sequence"/>
</dbReference>
<dbReference type="Proteomes" id="UP000182135">
    <property type="component" value="Unassembled WGS sequence"/>
</dbReference>
<feature type="domain" description="RNA polymerase sigma factor 70 region 4 type 2" evidence="6">
    <location>
        <begin position="112"/>
        <end position="162"/>
    </location>
</feature>
<reference evidence="8 9" key="1">
    <citation type="submission" date="2016-10" db="EMBL/GenBank/DDBJ databases">
        <authorList>
            <person name="de Groot N.N."/>
        </authorList>
    </citation>
    <scope>NUCLEOTIDE SEQUENCE [LARGE SCALE GENOMIC DNA]</scope>
    <source>
        <strain evidence="8 9">NLAE-zl-G419</strain>
    </source>
</reference>
<organism evidence="8 9">
    <name type="scientific">Clostridium cadaveris</name>
    <dbReference type="NCBI Taxonomy" id="1529"/>
    <lineage>
        <taxon>Bacteria</taxon>
        <taxon>Bacillati</taxon>
        <taxon>Bacillota</taxon>
        <taxon>Clostridia</taxon>
        <taxon>Eubacteriales</taxon>
        <taxon>Clostridiaceae</taxon>
        <taxon>Clostridium</taxon>
    </lineage>
</organism>
<evidence type="ECO:0000256" key="2">
    <source>
        <dbReference type="ARBA" id="ARBA00023015"/>
    </source>
</evidence>
<dbReference type="InterPro" id="IPR013324">
    <property type="entry name" value="RNA_pol_sigma_r3/r4-like"/>
</dbReference>
<evidence type="ECO:0000256" key="1">
    <source>
        <dbReference type="ARBA" id="ARBA00010641"/>
    </source>
</evidence>
<keyword evidence="9" id="KW-1185">Reference proteome</keyword>
<evidence type="ECO:0000313" key="8">
    <source>
        <dbReference type="EMBL" id="SFG06238.1"/>
    </source>
</evidence>
<dbReference type="PANTHER" id="PTHR43133:SF51">
    <property type="entry name" value="RNA POLYMERASE SIGMA FACTOR"/>
    <property type="match status" value="1"/>
</dbReference>
<protein>
    <submittedName>
        <fullName evidence="7">RNA polymerase subunit sigma-70</fullName>
    </submittedName>
    <submittedName>
        <fullName evidence="8">RNA polymerase, sigma subunit, SigV</fullName>
    </submittedName>
</protein>
<dbReference type="NCBIfam" id="TIGR02954">
    <property type="entry name" value="Sig70_famx3"/>
    <property type="match status" value="1"/>
</dbReference>
<dbReference type="SUPFAM" id="SSF88946">
    <property type="entry name" value="Sigma2 domain of RNA polymerase sigma factors"/>
    <property type="match status" value="1"/>
</dbReference>
<dbReference type="GO" id="GO:0016987">
    <property type="term" value="F:sigma factor activity"/>
    <property type="evidence" value="ECO:0007669"/>
    <property type="project" value="UniProtKB-KW"/>
</dbReference>
<dbReference type="STRING" id="1529.SAMN04487885_12362"/>
<evidence type="ECO:0000256" key="4">
    <source>
        <dbReference type="ARBA" id="ARBA00023163"/>
    </source>
</evidence>
<dbReference type="InterPro" id="IPR013249">
    <property type="entry name" value="RNA_pol_sigma70_r4_t2"/>
</dbReference>
<dbReference type="Pfam" id="PF08281">
    <property type="entry name" value="Sigma70_r4_2"/>
    <property type="match status" value="1"/>
</dbReference>
<evidence type="ECO:0000259" key="6">
    <source>
        <dbReference type="Pfam" id="PF08281"/>
    </source>
</evidence>
<dbReference type="PANTHER" id="PTHR43133">
    <property type="entry name" value="RNA POLYMERASE ECF-TYPE SIGMA FACTO"/>
    <property type="match status" value="1"/>
</dbReference>
<dbReference type="InterPro" id="IPR039425">
    <property type="entry name" value="RNA_pol_sigma-70-like"/>
</dbReference>
<dbReference type="SUPFAM" id="SSF88659">
    <property type="entry name" value="Sigma3 and sigma4 domains of RNA polymerase sigma factors"/>
    <property type="match status" value="1"/>
</dbReference>
<dbReference type="CDD" id="cd06171">
    <property type="entry name" value="Sigma70_r4"/>
    <property type="match status" value="1"/>
</dbReference>
<dbReference type="EMBL" id="QAMZ01000029">
    <property type="protein sequence ID" value="PWL53985.1"/>
    <property type="molecule type" value="Genomic_DNA"/>
</dbReference>
<dbReference type="InterPro" id="IPR013325">
    <property type="entry name" value="RNA_pol_sigma_r2"/>
</dbReference>
<feature type="domain" description="RNA polymerase sigma-70 region 2" evidence="5">
    <location>
        <begin position="21"/>
        <end position="87"/>
    </location>
</feature>
<dbReference type="eggNOG" id="COG1595">
    <property type="taxonomic scope" value="Bacteria"/>
</dbReference>
<sequence>MDNILEVKRAIKGDKEAFSNLIKNNKEYLYKIAFMHVKNEDDALEVVHETVYKAFISIRRLKKPEYFRTWLTRMLINAAIDNIKKRKNQIAIEDIEICEKYILEINRDISLDLRKELDKLKDDYKSVITMKYLHDMKISDIAKATNKSENTVKTNLRRGLKILKTRLGDDY</sequence>
<dbReference type="Gene3D" id="1.10.1740.10">
    <property type="match status" value="1"/>
</dbReference>
<gene>
    <name evidence="7" type="ORF">DBY38_06195</name>
    <name evidence="8" type="ORF">SAMN04487885_12362</name>
</gene>
<reference evidence="7 10" key="2">
    <citation type="submission" date="2018-03" db="EMBL/GenBank/DDBJ databases">
        <title>The uncultured portion of the human microbiome is neutrally assembled.</title>
        <authorList>
            <person name="Jeraldo P."/>
            <person name="Boardman L."/>
            <person name="White B.A."/>
            <person name="Nelson H."/>
            <person name="Goldenfeld N."/>
            <person name="Chia N."/>
        </authorList>
    </citation>
    <scope>NUCLEOTIDE SEQUENCE [LARGE SCALE GENOMIC DNA]</scope>
    <source>
        <strain evidence="7">CIM:MAG 903</strain>
    </source>
</reference>
<keyword evidence="2" id="KW-0805">Transcription regulation</keyword>
<dbReference type="AlphaFoldDB" id="A0A1I2NR92"/>
<dbReference type="GO" id="GO:0003677">
    <property type="term" value="F:DNA binding"/>
    <property type="evidence" value="ECO:0007669"/>
    <property type="project" value="InterPro"/>
</dbReference>